<keyword evidence="9 13" id="KW-0238">DNA-binding</keyword>
<dbReference type="AlphaFoldDB" id="A0A5C1Q5H1"/>
<feature type="binding site" evidence="13">
    <location>
        <position position="68"/>
    </location>
    <ligand>
        <name>Mg(2+)</name>
        <dbReference type="ChEBI" id="CHEBI:18420"/>
        <label>2</label>
    </ligand>
</feature>
<dbReference type="FunFam" id="3.30.420.10:FF:000002">
    <property type="entry name" value="Crossover junction endodeoxyribonuclease RuvC"/>
    <property type="match status" value="1"/>
</dbReference>
<accession>A0A5C1Q5H1</accession>
<dbReference type="GO" id="GO:0048476">
    <property type="term" value="C:Holliday junction resolvase complex"/>
    <property type="evidence" value="ECO:0007669"/>
    <property type="project" value="UniProtKB-UniRule"/>
</dbReference>
<evidence type="ECO:0000313" key="15">
    <source>
        <dbReference type="EMBL" id="QEN03285.1"/>
    </source>
</evidence>
<dbReference type="HAMAP" id="MF_00034">
    <property type="entry name" value="RuvC"/>
    <property type="match status" value="1"/>
</dbReference>
<dbReference type="CDD" id="cd16962">
    <property type="entry name" value="RuvC"/>
    <property type="match status" value="1"/>
</dbReference>
<dbReference type="GO" id="GO:0006281">
    <property type="term" value="P:DNA repair"/>
    <property type="evidence" value="ECO:0007669"/>
    <property type="project" value="UniProtKB-UniRule"/>
</dbReference>
<evidence type="ECO:0000256" key="2">
    <source>
        <dbReference type="ARBA" id="ARBA00022490"/>
    </source>
</evidence>
<evidence type="ECO:0000256" key="1">
    <source>
        <dbReference type="ARBA" id="ARBA00009518"/>
    </source>
</evidence>
<feature type="binding site" evidence="13">
    <location>
        <position position="8"/>
    </location>
    <ligand>
        <name>Mg(2+)</name>
        <dbReference type="ChEBI" id="CHEBI:18420"/>
        <label>1</label>
    </ligand>
</feature>
<feature type="active site" evidence="13">
    <location>
        <position position="8"/>
    </location>
</feature>
<sequence>MVRVIGIDPGLANTGWGIIETDGIRFKYINHGTITTTTELPSNLRLKDLYNKLSEVIKEYKPSNAGIETLYFAKNVSSALPVAQARGVQLLALGNMGIKTGEYTPIQIKQAVVGNGRATKKQVQDMVKLLLKLKTVPKPDHAADALAAAICHVHSVRGNV</sequence>
<dbReference type="GO" id="GO:0005737">
    <property type="term" value="C:cytoplasm"/>
    <property type="evidence" value="ECO:0007669"/>
    <property type="project" value="UniProtKB-SubCell"/>
</dbReference>
<keyword evidence="16" id="KW-1185">Reference proteome</keyword>
<evidence type="ECO:0000256" key="8">
    <source>
        <dbReference type="ARBA" id="ARBA00022842"/>
    </source>
</evidence>
<feature type="active site" evidence="13">
    <location>
        <position position="141"/>
    </location>
</feature>
<organism evidence="15 16">
    <name type="scientific">Thiospirochaeta perfilievii</name>
    <dbReference type="NCBI Taxonomy" id="252967"/>
    <lineage>
        <taxon>Bacteria</taxon>
        <taxon>Pseudomonadati</taxon>
        <taxon>Spirochaetota</taxon>
        <taxon>Spirochaetia</taxon>
        <taxon>Spirochaetales</taxon>
        <taxon>Spirochaetaceae</taxon>
        <taxon>Thiospirochaeta</taxon>
    </lineage>
</organism>
<evidence type="ECO:0000256" key="7">
    <source>
        <dbReference type="ARBA" id="ARBA00022801"/>
    </source>
</evidence>
<dbReference type="PANTHER" id="PTHR30194:SF3">
    <property type="entry name" value="CROSSOVER JUNCTION ENDODEOXYRIBONUCLEASE RUVC"/>
    <property type="match status" value="1"/>
</dbReference>
<evidence type="ECO:0000256" key="9">
    <source>
        <dbReference type="ARBA" id="ARBA00023125"/>
    </source>
</evidence>
<dbReference type="RefSeq" id="WP_149566545.1">
    <property type="nucleotide sequence ID" value="NZ_CP035807.1"/>
</dbReference>
<dbReference type="GO" id="GO:0003677">
    <property type="term" value="F:DNA binding"/>
    <property type="evidence" value="ECO:0007669"/>
    <property type="project" value="UniProtKB-KW"/>
</dbReference>
<keyword evidence="11 13" id="KW-0234">DNA repair</keyword>
<dbReference type="SUPFAM" id="SSF53098">
    <property type="entry name" value="Ribonuclease H-like"/>
    <property type="match status" value="1"/>
</dbReference>
<proteinExistence type="inferred from homology"/>
<protein>
    <recommendedName>
        <fullName evidence="13 14">Crossover junction endodeoxyribonuclease RuvC</fullName>
        <ecNumber evidence="13 14">3.1.21.10</ecNumber>
    </recommendedName>
    <alternativeName>
        <fullName evidence="13">Holliday junction nuclease RuvC</fullName>
    </alternativeName>
    <alternativeName>
        <fullName evidence="13">Holliday junction resolvase RuvC</fullName>
    </alternativeName>
</protein>
<name>A0A5C1Q5H1_9SPIO</name>
<dbReference type="PANTHER" id="PTHR30194">
    <property type="entry name" value="CROSSOVER JUNCTION ENDODEOXYRIBONUCLEASE RUVC"/>
    <property type="match status" value="1"/>
</dbReference>
<evidence type="ECO:0000256" key="6">
    <source>
        <dbReference type="ARBA" id="ARBA00022763"/>
    </source>
</evidence>
<dbReference type="EMBL" id="CP035807">
    <property type="protein sequence ID" value="QEN03285.1"/>
    <property type="molecule type" value="Genomic_DNA"/>
</dbReference>
<dbReference type="PRINTS" id="PR00696">
    <property type="entry name" value="RSOLVASERUVC"/>
</dbReference>
<feature type="binding site" evidence="13">
    <location>
        <position position="141"/>
    </location>
    <ligand>
        <name>Mg(2+)</name>
        <dbReference type="ChEBI" id="CHEBI:18420"/>
        <label>1</label>
    </ligand>
</feature>
<dbReference type="OrthoDB" id="9805499at2"/>
<dbReference type="NCBIfam" id="NF000711">
    <property type="entry name" value="PRK00039.2-1"/>
    <property type="match status" value="1"/>
</dbReference>
<evidence type="ECO:0000256" key="10">
    <source>
        <dbReference type="ARBA" id="ARBA00023172"/>
    </source>
</evidence>
<keyword evidence="10 13" id="KW-0233">DNA recombination</keyword>
<evidence type="ECO:0000256" key="14">
    <source>
        <dbReference type="NCBIfam" id="TIGR00228"/>
    </source>
</evidence>
<evidence type="ECO:0000256" key="13">
    <source>
        <dbReference type="HAMAP-Rule" id="MF_00034"/>
    </source>
</evidence>
<keyword evidence="6 13" id="KW-0227">DNA damage</keyword>
<gene>
    <name evidence="13 15" type="primary">ruvC</name>
    <name evidence="15" type="ORF">EW093_00705</name>
</gene>
<evidence type="ECO:0000256" key="4">
    <source>
        <dbReference type="ARBA" id="ARBA00022723"/>
    </source>
</evidence>
<evidence type="ECO:0000256" key="3">
    <source>
        <dbReference type="ARBA" id="ARBA00022722"/>
    </source>
</evidence>
<evidence type="ECO:0000256" key="11">
    <source>
        <dbReference type="ARBA" id="ARBA00023204"/>
    </source>
</evidence>
<dbReference type="GO" id="GO:0000287">
    <property type="term" value="F:magnesium ion binding"/>
    <property type="evidence" value="ECO:0007669"/>
    <property type="project" value="UniProtKB-UniRule"/>
</dbReference>
<evidence type="ECO:0000313" key="16">
    <source>
        <dbReference type="Proteomes" id="UP000323824"/>
    </source>
</evidence>
<keyword evidence="3 13" id="KW-0540">Nuclease</keyword>
<feature type="active site" evidence="13">
    <location>
        <position position="68"/>
    </location>
</feature>
<dbReference type="InterPro" id="IPR002176">
    <property type="entry name" value="X-over_junc_endoDNase_RuvC"/>
</dbReference>
<keyword evidence="2 13" id="KW-0963">Cytoplasm</keyword>
<dbReference type="NCBIfam" id="TIGR00228">
    <property type="entry name" value="ruvC"/>
    <property type="match status" value="1"/>
</dbReference>
<keyword evidence="5 13" id="KW-0255">Endonuclease</keyword>
<comment type="function">
    <text evidence="13">The RuvA-RuvB-RuvC complex processes Holliday junction (HJ) DNA during genetic recombination and DNA repair. Endonuclease that resolves HJ intermediates. Cleaves cruciform DNA by making single-stranded nicks across the HJ at symmetrical positions within the homologous arms, yielding a 5'-phosphate and a 3'-hydroxyl group; requires a central core of homology in the junction. The consensus cleavage sequence is 5'-(A/T)TT(C/G)-3'. Cleavage occurs on the 3'-side of the TT dinucleotide at the point of strand exchange. HJ branch migration catalyzed by RuvA-RuvB allows RuvC to scan DNA until it finds its consensus sequence, where it cleaves and resolves the cruciform DNA.</text>
</comment>
<comment type="subunit">
    <text evidence="13">Homodimer which binds Holliday junction (HJ) DNA. The HJ becomes 2-fold symmetrical on binding to RuvC with unstacked arms; it has a different conformation from HJ DNA in complex with RuvA. In the full resolvosome a probable DNA-RuvA(4)-RuvB(12)-RuvC(2) complex forms which resolves the HJ.</text>
</comment>
<comment type="catalytic activity">
    <reaction evidence="12 13">
        <text>Endonucleolytic cleavage at a junction such as a reciprocal single-stranded crossover between two homologous DNA duplexes (Holliday junction).</text>
        <dbReference type="EC" id="3.1.21.10"/>
    </reaction>
</comment>
<comment type="cofactor">
    <cofactor evidence="13">
        <name>Mg(2+)</name>
        <dbReference type="ChEBI" id="CHEBI:18420"/>
    </cofactor>
    <text evidence="13">Binds 2 Mg(2+) ion per subunit.</text>
</comment>
<dbReference type="InterPro" id="IPR012337">
    <property type="entry name" value="RNaseH-like_sf"/>
</dbReference>
<keyword evidence="4 13" id="KW-0479">Metal-binding</keyword>
<evidence type="ECO:0000256" key="5">
    <source>
        <dbReference type="ARBA" id="ARBA00022759"/>
    </source>
</evidence>
<reference evidence="15 16" key="2">
    <citation type="submission" date="2019-09" db="EMBL/GenBank/DDBJ databases">
        <title>Complete Genome Sequence and Methylome Analysis of free living Spirochaetas.</title>
        <authorList>
            <person name="Leshcheva N."/>
            <person name="Mikheeva N."/>
        </authorList>
    </citation>
    <scope>NUCLEOTIDE SEQUENCE [LARGE SCALE GENOMIC DNA]</scope>
    <source>
        <strain evidence="15 16">P</strain>
    </source>
</reference>
<comment type="subcellular location">
    <subcellularLocation>
        <location evidence="13">Cytoplasm</location>
    </subcellularLocation>
</comment>
<dbReference type="Gene3D" id="3.30.420.10">
    <property type="entry name" value="Ribonuclease H-like superfamily/Ribonuclease H"/>
    <property type="match status" value="1"/>
</dbReference>
<comment type="similarity">
    <text evidence="1 13">Belongs to the RuvC family.</text>
</comment>
<evidence type="ECO:0000256" key="12">
    <source>
        <dbReference type="ARBA" id="ARBA00029354"/>
    </source>
</evidence>
<dbReference type="KEGG" id="sper:EW093_00705"/>
<dbReference type="EC" id="3.1.21.10" evidence="13 14"/>
<dbReference type="Proteomes" id="UP000323824">
    <property type="component" value="Chromosome"/>
</dbReference>
<dbReference type="GO" id="GO:0008821">
    <property type="term" value="F:crossover junction DNA endonuclease activity"/>
    <property type="evidence" value="ECO:0007669"/>
    <property type="project" value="UniProtKB-UniRule"/>
</dbReference>
<keyword evidence="8 13" id="KW-0460">Magnesium</keyword>
<dbReference type="GO" id="GO:0006310">
    <property type="term" value="P:DNA recombination"/>
    <property type="evidence" value="ECO:0007669"/>
    <property type="project" value="UniProtKB-UniRule"/>
</dbReference>
<keyword evidence="7 13" id="KW-0378">Hydrolase</keyword>
<dbReference type="InterPro" id="IPR036397">
    <property type="entry name" value="RNaseH_sf"/>
</dbReference>
<reference evidence="15 16" key="1">
    <citation type="submission" date="2019-02" db="EMBL/GenBank/DDBJ databases">
        <authorList>
            <person name="Fomenkov A."/>
            <person name="Dubinina G."/>
            <person name="Grabovich M."/>
            <person name="Vincze T."/>
            <person name="Roberts R.J."/>
        </authorList>
    </citation>
    <scope>NUCLEOTIDE SEQUENCE [LARGE SCALE GENOMIC DNA]</scope>
    <source>
        <strain evidence="15 16">P</strain>
    </source>
</reference>
<dbReference type="Pfam" id="PF02075">
    <property type="entry name" value="RuvC"/>
    <property type="match status" value="1"/>
</dbReference>